<keyword evidence="2" id="KW-1185">Reference proteome</keyword>
<name>A0AAE0LSA9_9PEZI</name>
<dbReference type="AlphaFoldDB" id="A0AAE0LSA9"/>
<dbReference type="Proteomes" id="UP001278766">
    <property type="component" value="Unassembled WGS sequence"/>
</dbReference>
<protein>
    <submittedName>
        <fullName evidence="1">Uncharacterized protein</fullName>
    </submittedName>
</protein>
<comment type="caution">
    <text evidence="1">The sequence shown here is derived from an EMBL/GenBank/DDBJ whole genome shotgun (WGS) entry which is preliminary data.</text>
</comment>
<organism evidence="1 2">
    <name type="scientific">Chaetomium fimeti</name>
    <dbReference type="NCBI Taxonomy" id="1854472"/>
    <lineage>
        <taxon>Eukaryota</taxon>
        <taxon>Fungi</taxon>
        <taxon>Dikarya</taxon>
        <taxon>Ascomycota</taxon>
        <taxon>Pezizomycotina</taxon>
        <taxon>Sordariomycetes</taxon>
        <taxon>Sordariomycetidae</taxon>
        <taxon>Sordariales</taxon>
        <taxon>Chaetomiaceae</taxon>
        <taxon>Chaetomium</taxon>
    </lineage>
</organism>
<sequence length="76" mass="8551">MVPVGRFGWCWGWFVQPCLPAREEVMEAVHFRRSAGISSICRHPSQSLGDPLDKTRDKCRGLNNTYQILGALSGLF</sequence>
<dbReference type="GeneID" id="87840708"/>
<proteinExistence type="predicted"/>
<evidence type="ECO:0000313" key="2">
    <source>
        <dbReference type="Proteomes" id="UP001278766"/>
    </source>
</evidence>
<reference evidence="1" key="1">
    <citation type="journal article" date="2023" name="Mol. Phylogenet. Evol.">
        <title>Genome-scale phylogeny and comparative genomics of the fungal order Sordariales.</title>
        <authorList>
            <person name="Hensen N."/>
            <person name="Bonometti L."/>
            <person name="Westerberg I."/>
            <person name="Brannstrom I.O."/>
            <person name="Guillou S."/>
            <person name="Cros-Aarteil S."/>
            <person name="Calhoun S."/>
            <person name="Haridas S."/>
            <person name="Kuo A."/>
            <person name="Mondo S."/>
            <person name="Pangilinan J."/>
            <person name="Riley R."/>
            <person name="LaButti K."/>
            <person name="Andreopoulos B."/>
            <person name="Lipzen A."/>
            <person name="Chen C."/>
            <person name="Yan M."/>
            <person name="Daum C."/>
            <person name="Ng V."/>
            <person name="Clum A."/>
            <person name="Steindorff A."/>
            <person name="Ohm R.A."/>
            <person name="Martin F."/>
            <person name="Silar P."/>
            <person name="Natvig D.O."/>
            <person name="Lalanne C."/>
            <person name="Gautier V."/>
            <person name="Ament-Velasquez S.L."/>
            <person name="Kruys A."/>
            <person name="Hutchinson M.I."/>
            <person name="Powell A.J."/>
            <person name="Barry K."/>
            <person name="Miller A.N."/>
            <person name="Grigoriev I.V."/>
            <person name="Debuchy R."/>
            <person name="Gladieux P."/>
            <person name="Hiltunen Thoren M."/>
            <person name="Johannesson H."/>
        </authorList>
    </citation>
    <scope>NUCLEOTIDE SEQUENCE</scope>
    <source>
        <strain evidence="1">CBS 168.71</strain>
    </source>
</reference>
<reference evidence="1" key="2">
    <citation type="submission" date="2023-06" db="EMBL/GenBank/DDBJ databases">
        <authorList>
            <consortium name="Lawrence Berkeley National Laboratory"/>
            <person name="Haridas S."/>
            <person name="Hensen N."/>
            <person name="Bonometti L."/>
            <person name="Westerberg I."/>
            <person name="Brannstrom I.O."/>
            <person name="Guillou S."/>
            <person name="Cros-Aarteil S."/>
            <person name="Calhoun S."/>
            <person name="Kuo A."/>
            <person name="Mondo S."/>
            <person name="Pangilinan J."/>
            <person name="Riley R."/>
            <person name="Labutti K."/>
            <person name="Andreopoulos B."/>
            <person name="Lipzen A."/>
            <person name="Chen C."/>
            <person name="Yanf M."/>
            <person name="Daum C."/>
            <person name="Ng V."/>
            <person name="Clum A."/>
            <person name="Steindorff A."/>
            <person name="Ohm R."/>
            <person name="Martin F."/>
            <person name="Silar P."/>
            <person name="Natvig D."/>
            <person name="Lalanne C."/>
            <person name="Gautier V."/>
            <person name="Ament-Velasquez S.L."/>
            <person name="Kruys A."/>
            <person name="Hutchinson M.I."/>
            <person name="Powell A.J."/>
            <person name="Barry K."/>
            <person name="Miller A.N."/>
            <person name="Grigoriev I.V."/>
            <person name="Debuchy R."/>
            <person name="Gladieux P."/>
            <person name="Thoren M.H."/>
            <person name="Johannesson H."/>
        </authorList>
    </citation>
    <scope>NUCLEOTIDE SEQUENCE</scope>
    <source>
        <strain evidence="1">CBS 168.71</strain>
    </source>
</reference>
<evidence type="ECO:0000313" key="1">
    <source>
        <dbReference type="EMBL" id="KAK3295460.1"/>
    </source>
</evidence>
<dbReference type="EMBL" id="JAUEPN010000004">
    <property type="protein sequence ID" value="KAK3295460.1"/>
    <property type="molecule type" value="Genomic_DNA"/>
</dbReference>
<dbReference type="RefSeq" id="XP_062658974.1">
    <property type="nucleotide sequence ID" value="XM_062803760.1"/>
</dbReference>
<gene>
    <name evidence="1" type="ORF">B0H64DRAFT_395321</name>
</gene>
<accession>A0AAE0LSA9</accession>